<comment type="caution">
    <text evidence="7">Lacks conserved residue(s) required for the propagation of feature annotation.</text>
</comment>
<dbReference type="NCBIfam" id="NF002621">
    <property type="entry name" value="PRK02287.1"/>
    <property type="match status" value="1"/>
</dbReference>
<dbReference type="PANTHER" id="PTHR20426:SF0">
    <property type="entry name" value="18S RRNA AMINOCARBOXYPROPYLTRANSFERASE"/>
    <property type="match status" value="1"/>
</dbReference>
<dbReference type="EMBL" id="DQVR01000094">
    <property type="protein sequence ID" value="HIQ24250.1"/>
    <property type="molecule type" value="Genomic_DNA"/>
</dbReference>
<dbReference type="GO" id="GO:0005737">
    <property type="term" value="C:cytoplasm"/>
    <property type="evidence" value="ECO:0007669"/>
    <property type="project" value="UniProtKB-SubCell"/>
</dbReference>
<evidence type="ECO:0000313" key="9">
    <source>
        <dbReference type="EMBL" id="HIQ24250.1"/>
    </source>
</evidence>
<organism evidence="9 10">
    <name type="scientific">Pyrodictium delaneyi</name>
    <dbReference type="NCBI Taxonomy" id="1273541"/>
    <lineage>
        <taxon>Archaea</taxon>
        <taxon>Thermoproteota</taxon>
        <taxon>Thermoprotei</taxon>
        <taxon>Desulfurococcales</taxon>
        <taxon>Pyrodictiaceae</taxon>
        <taxon>Pyrodictium</taxon>
    </lineage>
</organism>
<comment type="subcellular location">
    <subcellularLocation>
        <location evidence="7">Cytoplasm</location>
    </subcellularLocation>
</comment>
<feature type="binding site" evidence="7">
    <location>
        <position position="93"/>
    </location>
    <ligand>
        <name>S-adenosyl-L-methionine</name>
        <dbReference type="ChEBI" id="CHEBI:59789"/>
    </ligand>
</feature>
<comment type="function">
    <text evidence="7">Aminocarboxypropyltransferase that catalyzes the aminocarboxypropyl transfer on pseudouridine corresponding to position 914 in M.jannaschii 16S rRNA. It constitutes the last step in biosynthesis of the hypermodified N1-methyl-N3-(3-amino-3-carboxypropyl) pseudouridine (m1acp3-Psi).</text>
</comment>
<proteinExistence type="inferred from homology"/>
<dbReference type="GO" id="GO:0000455">
    <property type="term" value="P:enzyme-directed rRNA pseudouridine synthesis"/>
    <property type="evidence" value="ECO:0007669"/>
    <property type="project" value="UniProtKB-UniRule"/>
</dbReference>
<dbReference type="PANTHER" id="PTHR20426">
    <property type="entry name" value="RIBOSOME BIOGENESIS PROTEIN TSR3 HOMOLOG"/>
    <property type="match status" value="1"/>
</dbReference>
<comment type="caution">
    <text evidence="9">The sequence shown here is derived from an EMBL/GenBank/DDBJ whole genome shotgun (WGS) entry which is preliminary data.</text>
</comment>
<dbReference type="EC" id="2.5.1.157" evidence="7"/>
<evidence type="ECO:0000259" key="8">
    <source>
        <dbReference type="Pfam" id="PF04034"/>
    </source>
</evidence>
<keyword evidence="3 7" id="KW-0690">Ribosome biogenesis</keyword>
<evidence type="ECO:0000256" key="2">
    <source>
        <dbReference type="ARBA" id="ARBA00022490"/>
    </source>
</evidence>
<dbReference type="GO" id="GO:0106388">
    <property type="term" value="F:rRNA small subunit aminocarboxypropyltransferase activity"/>
    <property type="evidence" value="ECO:0007669"/>
    <property type="project" value="UniProtKB-EC"/>
</dbReference>
<comment type="catalytic activity">
    <reaction evidence="7">
        <text>an N(1)-methylpseudouridine in rRNA + S-adenosyl-L-methionine = N(1)-methyl-N(3)-[(3S)-3-amino-3-carboxypropyl]pseudouridine in rRNA + S-methyl-5'-thioadenosine + H(+)</text>
        <dbReference type="Rhea" id="RHEA:63296"/>
        <dbReference type="Rhea" id="RHEA-COMP:11634"/>
        <dbReference type="Rhea" id="RHEA-COMP:16310"/>
        <dbReference type="ChEBI" id="CHEBI:15378"/>
        <dbReference type="ChEBI" id="CHEBI:17509"/>
        <dbReference type="ChEBI" id="CHEBI:59789"/>
        <dbReference type="ChEBI" id="CHEBI:74890"/>
        <dbReference type="ChEBI" id="CHEBI:146234"/>
        <dbReference type="EC" id="2.5.1.157"/>
    </reaction>
</comment>
<dbReference type="AlphaFoldDB" id="A0A832ZU19"/>
<accession>A0A832ZU19</accession>
<feature type="domain" description="16S/18S rRNA aminocarboxypropyltransferase Tsr3 C-terminal" evidence="8">
    <location>
        <begin position="46"/>
        <end position="166"/>
    </location>
</feature>
<keyword evidence="5 7" id="KW-0808">Transferase</keyword>
<evidence type="ECO:0000256" key="7">
    <source>
        <dbReference type="HAMAP-Rule" id="MF_01116"/>
    </source>
</evidence>
<evidence type="ECO:0000256" key="6">
    <source>
        <dbReference type="ARBA" id="ARBA00022691"/>
    </source>
</evidence>
<dbReference type="Proteomes" id="UP000600071">
    <property type="component" value="Unassembled WGS sequence"/>
</dbReference>
<keyword evidence="6 7" id="KW-0949">S-adenosyl-L-methionine</keyword>
<evidence type="ECO:0000256" key="3">
    <source>
        <dbReference type="ARBA" id="ARBA00022517"/>
    </source>
</evidence>
<reference evidence="9" key="1">
    <citation type="journal article" date="2020" name="ISME J.">
        <title>Gammaproteobacteria mediating utilization of methyl-, sulfur- and petroleum organic compounds in deep ocean hydrothermal plumes.</title>
        <authorList>
            <person name="Zhou Z."/>
            <person name="Liu Y."/>
            <person name="Pan J."/>
            <person name="Cron B.R."/>
            <person name="Toner B.M."/>
            <person name="Anantharaman K."/>
            <person name="Breier J.A."/>
            <person name="Dick G.J."/>
            <person name="Li M."/>
        </authorList>
    </citation>
    <scope>NUCLEOTIDE SEQUENCE</scope>
    <source>
        <strain evidence="9">SZUA-1523</strain>
    </source>
</reference>
<keyword evidence="2 7" id="KW-0963">Cytoplasm</keyword>
<dbReference type="HAMAP" id="MF_01116">
    <property type="entry name" value="TSR3"/>
    <property type="match status" value="1"/>
</dbReference>
<keyword evidence="4 7" id="KW-0698">rRNA processing</keyword>
<dbReference type="Pfam" id="PF04034">
    <property type="entry name" value="Ribo_biogen_C"/>
    <property type="match status" value="1"/>
</dbReference>
<dbReference type="InterPro" id="IPR022968">
    <property type="entry name" value="Tsr3-like"/>
</dbReference>
<comment type="similarity">
    <text evidence="7">Belongs to the TDD superfamily. TSR3 family.</text>
</comment>
<sequence length="201" mass="22518">MHARGGLGIRLYTVYLRHDNPKYNTVAKLIRLGLVAEVKKPRRGSIVLDPMSPFPVSGPDRRILETNGLCVIDGSWRKVSRILGRIPGVKRRLPLLLAANPVNYGKPFLLSSAEALAAALYITGFRDEAARILSVFKWGHAFIELNRKLLEEYAGKTQKEIIEAECSILKDNIKLTVDECSADSLLAVYKRVLESYEEKGR</sequence>
<evidence type="ECO:0000256" key="4">
    <source>
        <dbReference type="ARBA" id="ARBA00022552"/>
    </source>
</evidence>
<evidence type="ECO:0000256" key="1">
    <source>
        <dbReference type="ARBA" id="ARBA00014114"/>
    </source>
</evidence>
<feature type="binding site" evidence="7">
    <location>
        <position position="25"/>
    </location>
    <ligand>
        <name>S-adenosyl-L-methionine</name>
        <dbReference type="ChEBI" id="CHEBI:59789"/>
    </ligand>
</feature>
<gene>
    <name evidence="9" type="ORF">EYH50_04290</name>
</gene>
<dbReference type="GO" id="GO:1904047">
    <property type="term" value="F:S-adenosyl-L-methionine binding"/>
    <property type="evidence" value="ECO:0007669"/>
    <property type="project" value="UniProtKB-UniRule"/>
</dbReference>
<dbReference type="InterPro" id="IPR007177">
    <property type="entry name" value="Tsr3_C"/>
</dbReference>
<evidence type="ECO:0000256" key="5">
    <source>
        <dbReference type="ARBA" id="ARBA00022679"/>
    </source>
</evidence>
<feature type="binding site" evidence="7">
    <location>
        <position position="112"/>
    </location>
    <ligand>
        <name>S-adenosyl-L-methionine</name>
        <dbReference type="ChEBI" id="CHEBI:59789"/>
    </ligand>
</feature>
<evidence type="ECO:0000313" key="10">
    <source>
        <dbReference type="Proteomes" id="UP000600071"/>
    </source>
</evidence>
<name>A0A832ZU19_9CREN</name>
<protein>
    <recommendedName>
        <fullName evidence="1 7">16S rRNA aminocarboxypropyltransferase</fullName>
        <ecNumber evidence="7">2.5.1.157</ecNumber>
    </recommendedName>
</protein>
<feature type="binding site" evidence="7">
    <location>
        <position position="72"/>
    </location>
    <ligand>
        <name>S-adenosyl-L-methionine</name>
        <dbReference type="ChEBI" id="CHEBI:59789"/>
    </ligand>
</feature>